<comment type="caution">
    <text evidence="1">The sequence shown here is derived from an EMBL/GenBank/DDBJ whole genome shotgun (WGS) entry which is preliminary data.</text>
</comment>
<evidence type="ECO:0000313" key="1">
    <source>
        <dbReference type="EMBL" id="PHK92950.1"/>
    </source>
</evidence>
<gene>
    <name evidence="1" type="ORF">CR162_21195</name>
</gene>
<sequence>MNSASKAQLERLGPVRDVSRVSYGSAGEARLIPAHGDVLRKVTAALALVKRGLSMREARDAVDQMVEQGEATVALPMIEDTHSLAVDLAASGIVGEIWLEKVRQHQHVHQRGS</sequence>
<keyword evidence="2" id="KW-1185">Reference proteome</keyword>
<protein>
    <submittedName>
        <fullName evidence="1">Uncharacterized protein</fullName>
    </submittedName>
</protein>
<dbReference type="Proteomes" id="UP000223527">
    <property type="component" value="Unassembled WGS sequence"/>
</dbReference>
<accession>A0A2C7A3M9</accession>
<dbReference type="AlphaFoldDB" id="A0A2C7A3M9"/>
<evidence type="ECO:0000313" key="2">
    <source>
        <dbReference type="Proteomes" id="UP000223527"/>
    </source>
</evidence>
<reference evidence="1" key="1">
    <citation type="submission" date="2017-10" db="EMBL/GenBank/DDBJ databases">
        <authorList>
            <person name="Banno H."/>
            <person name="Chua N.-H."/>
        </authorList>
    </citation>
    <scope>NUCLEOTIDE SEQUENCE [LARGE SCALE GENOMIC DNA]</scope>
    <source>
        <strain evidence="1">YW11</strain>
    </source>
</reference>
<dbReference type="EMBL" id="PDNU01000082">
    <property type="protein sequence ID" value="PHK92950.1"/>
    <property type="molecule type" value="Genomic_DNA"/>
</dbReference>
<proteinExistence type="predicted"/>
<dbReference type="RefSeq" id="WP_099097472.1">
    <property type="nucleotide sequence ID" value="NZ_PDNU01000082.1"/>
</dbReference>
<organism evidence="1 2">
    <name type="scientific">Teichococcus rhizosphaerae</name>
    <dbReference type="NCBI Taxonomy" id="1335062"/>
    <lineage>
        <taxon>Bacteria</taxon>
        <taxon>Pseudomonadati</taxon>
        <taxon>Pseudomonadota</taxon>
        <taxon>Alphaproteobacteria</taxon>
        <taxon>Acetobacterales</taxon>
        <taxon>Roseomonadaceae</taxon>
        <taxon>Roseomonas</taxon>
    </lineage>
</organism>
<name>A0A2C7A3M9_9PROT</name>